<evidence type="ECO:0000313" key="2">
    <source>
        <dbReference type="EMBL" id="CNH11330.1"/>
    </source>
</evidence>
<protein>
    <submittedName>
        <fullName evidence="2">MuA-transposase/repressor protein CI DNA-binding protein</fullName>
    </submittedName>
</protein>
<dbReference type="Proteomes" id="UP000045840">
    <property type="component" value="Unassembled WGS sequence"/>
</dbReference>
<dbReference type="AlphaFoldDB" id="A0A0T9NHY0"/>
<dbReference type="GO" id="GO:0003677">
    <property type="term" value="F:DNA binding"/>
    <property type="evidence" value="ECO:0007669"/>
    <property type="project" value="UniProtKB-KW"/>
</dbReference>
<reference evidence="5" key="1">
    <citation type="submission" date="2015-03" db="EMBL/GenBank/DDBJ databases">
        <authorList>
            <consortium name="Pathogen Informatics"/>
        </authorList>
    </citation>
    <scope>NUCLEOTIDE SEQUENCE [LARGE SCALE GENOMIC DNA]</scope>
    <source>
        <strain evidence="5">A125KOH2</strain>
    </source>
</reference>
<dbReference type="PROSITE" id="PS51702">
    <property type="entry name" value="HTH_MU"/>
    <property type="match status" value="1"/>
</dbReference>
<organism evidence="2 5">
    <name type="scientific">Yersinia pekkanenii</name>
    <dbReference type="NCBI Taxonomy" id="1288385"/>
    <lineage>
        <taxon>Bacteria</taxon>
        <taxon>Pseudomonadati</taxon>
        <taxon>Pseudomonadota</taxon>
        <taxon>Gammaproteobacteria</taxon>
        <taxon>Enterobacterales</taxon>
        <taxon>Yersiniaceae</taxon>
        <taxon>Yersinia</taxon>
    </lineage>
</organism>
<accession>A0A0T9NHY0</accession>
<dbReference type="EMBL" id="CQAZ01000002">
    <property type="protein sequence ID" value="CNH11330.1"/>
    <property type="molecule type" value="Genomic_DNA"/>
</dbReference>
<sequence length="196" mass="22146">MYFYLNESILLSSLFVSFMGFCMKQEWYLAKDLIHVPGLPSTPQGINKRAKVEGWVKRPVSVPGVRGRSFEYHIDSLPQVIRHYLGSAQEAGVSQPSANYKRDDSVGLDANTQEWLKIYELMTEEERNSTLQVVRRKGIDTLLAITDEENQGLISLPPQAKKTALLLAKLPVERVKEIFDIAEMGEHGAVLNINKK</sequence>
<name>A0A0T9NHY0_9GAMM</name>
<reference evidence="2" key="2">
    <citation type="submission" date="2015-03" db="EMBL/GenBank/DDBJ databases">
        <authorList>
            <person name="Murphy D."/>
        </authorList>
    </citation>
    <scope>NUCLEOTIDE SEQUENCE [LARGE SCALE GENOMIC DNA]</scope>
    <source>
        <strain evidence="2">A125KOH2</strain>
    </source>
</reference>
<dbReference type="InterPro" id="IPR009061">
    <property type="entry name" value="DNA-bd_dom_put_sf"/>
</dbReference>
<dbReference type="Pfam" id="PF02316">
    <property type="entry name" value="HTH_Tnp_Mu_1"/>
    <property type="match status" value="1"/>
</dbReference>
<dbReference type="SUPFAM" id="SSF46955">
    <property type="entry name" value="Putative DNA-binding domain"/>
    <property type="match status" value="1"/>
</dbReference>
<dbReference type="Proteomes" id="UP000044625">
    <property type="component" value="Unassembled WGS sequence"/>
</dbReference>
<evidence type="ECO:0000313" key="4">
    <source>
        <dbReference type="Proteomes" id="UP000044625"/>
    </source>
</evidence>
<dbReference type="Gene3D" id="1.10.10.10">
    <property type="entry name" value="Winged helix-like DNA-binding domain superfamily/Winged helix DNA-binding domain"/>
    <property type="match status" value="1"/>
</dbReference>
<dbReference type="InterPro" id="IPR036388">
    <property type="entry name" value="WH-like_DNA-bd_sf"/>
</dbReference>
<dbReference type="InterPro" id="IPR003314">
    <property type="entry name" value="Mu-type_HTH"/>
</dbReference>
<keyword evidence="2" id="KW-0238">DNA-binding</keyword>
<keyword evidence="4" id="KW-1185">Reference proteome</keyword>
<dbReference type="EMBL" id="CWJL01000003">
    <property type="protein sequence ID" value="CRY64827.1"/>
    <property type="molecule type" value="Genomic_DNA"/>
</dbReference>
<evidence type="ECO:0000313" key="3">
    <source>
        <dbReference type="EMBL" id="CRY64827.1"/>
    </source>
</evidence>
<reference evidence="3 4" key="3">
    <citation type="submission" date="2015-03" db="EMBL/GenBank/DDBJ databases">
        <authorList>
            <consortium name="Pathogen Informatics"/>
            <person name="Murphy D."/>
        </authorList>
    </citation>
    <scope>NUCLEOTIDE SEQUENCE [LARGE SCALE GENOMIC DNA]</scope>
    <source>
        <strain evidence="3">Type strain: CIP110230</strain>
        <strain evidence="4">type strain: CIP110230</strain>
    </source>
</reference>
<evidence type="ECO:0000313" key="5">
    <source>
        <dbReference type="Proteomes" id="UP000045840"/>
    </source>
</evidence>
<feature type="domain" description="HTH Mu-type" evidence="1">
    <location>
        <begin position="24"/>
        <end position="93"/>
    </location>
</feature>
<dbReference type="STRING" id="1288385.ERS137968_00960"/>
<gene>
    <name evidence="2" type="ORF">ERS008529_00383</name>
    <name evidence="3" type="ORF">ERS137968_00960</name>
</gene>
<evidence type="ECO:0000259" key="1">
    <source>
        <dbReference type="PROSITE" id="PS51702"/>
    </source>
</evidence>
<proteinExistence type="predicted"/>